<feature type="domain" description="Type I restriction modification DNA specificity" evidence="4">
    <location>
        <begin position="107"/>
        <end position="256"/>
    </location>
</feature>
<gene>
    <name evidence="5" type="ORF">DFO77_13438</name>
</gene>
<dbReference type="Proteomes" id="UP000252733">
    <property type="component" value="Unassembled WGS sequence"/>
</dbReference>
<feature type="domain" description="Type I restriction modification DNA specificity" evidence="4">
    <location>
        <begin position="401"/>
        <end position="533"/>
    </location>
</feature>
<protein>
    <submittedName>
        <fullName evidence="5">Type I restriction enzyme S subunit</fullName>
    </submittedName>
</protein>
<evidence type="ECO:0000313" key="5">
    <source>
        <dbReference type="EMBL" id="RCW28924.1"/>
    </source>
</evidence>
<evidence type="ECO:0000259" key="4">
    <source>
        <dbReference type="Pfam" id="PF01420"/>
    </source>
</evidence>
<dbReference type="GO" id="GO:0009307">
    <property type="term" value="P:DNA restriction-modification system"/>
    <property type="evidence" value="ECO:0007669"/>
    <property type="project" value="UniProtKB-KW"/>
</dbReference>
<dbReference type="AlphaFoldDB" id="A0A368UNE3"/>
<evidence type="ECO:0000256" key="3">
    <source>
        <dbReference type="ARBA" id="ARBA00023125"/>
    </source>
</evidence>
<dbReference type="Gene3D" id="3.90.220.20">
    <property type="entry name" value="DNA methylase specificity domains"/>
    <property type="match status" value="2"/>
</dbReference>
<dbReference type="InterPro" id="IPR000055">
    <property type="entry name" value="Restrct_endonuc_typeI_TRD"/>
</dbReference>
<keyword evidence="3" id="KW-0238">DNA-binding</keyword>
<comment type="caution">
    <text evidence="5">The sequence shown here is derived from an EMBL/GenBank/DDBJ whole genome shotgun (WGS) entry which is preliminary data.</text>
</comment>
<dbReference type="Pfam" id="PF01420">
    <property type="entry name" value="Methylase_S"/>
    <property type="match status" value="2"/>
</dbReference>
<evidence type="ECO:0000256" key="2">
    <source>
        <dbReference type="ARBA" id="ARBA00022747"/>
    </source>
</evidence>
<reference evidence="5 6" key="1">
    <citation type="submission" date="2018-07" db="EMBL/GenBank/DDBJ databases">
        <title>Freshwater and sediment microbial communities from various areas in North America, analyzing microbe dynamics in response to fracking.</title>
        <authorList>
            <person name="Lamendella R."/>
        </authorList>
    </citation>
    <scope>NUCLEOTIDE SEQUENCE [LARGE SCALE GENOMIC DNA]</scope>
    <source>
        <strain evidence="5 6">160A</strain>
    </source>
</reference>
<evidence type="ECO:0000313" key="6">
    <source>
        <dbReference type="Proteomes" id="UP000252733"/>
    </source>
</evidence>
<dbReference type="SUPFAM" id="SSF116734">
    <property type="entry name" value="DNA methylase specificity domain"/>
    <property type="match status" value="2"/>
</dbReference>
<evidence type="ECO:0000256" key="1">
    <source>
        <dbReference type="ARBA" id="ARBA00010923"/>
    </source>
</evidence>
<dbReference type="GO" id="GO:0003677">
    <property type="term" value="F:DNA binding"/>
    <property type="evidence" value="ECO:0007669"/>
    <property type="project" value="UniProtKB-KW"/>
</dbReference>
<proteinExistence type="inferred from homology"/>
<keyword evidence="6" id="KW-1185">Reference proteome</keyword>
<dbReference type="EMBL" id="QPIZ01000034">
    <property type="protein sequence ID" value="RCW28924.1"/>
    <property type="molecule type" value="Genomic_DNA"/>
</dbReference>
<dbReference type="PANTHER" id="PTHR43140">
    <property type="entry name" value="TYPE-1 RESTRICTION ENZYME ECOKI SPECIFICITY PROTEIN"/>
    <property type="match status" value="1"/>
</dbReference>
<dbReference type="RefSeq" id="WP_114438035.1">
    <property type="nucleotide sequence ID" value="NZ_QPIZ01000034.1"/>
</dbReference>
<dbReference type="InterPro" id="IPR044946">
    <property type="entry name" value="Restrct_endonuc_typeI_TRD_sf"/>
</dbReference>
<dbReference type="InterPro" id="IPR051212">
    <property type="entry name" value="Type-I_RE_S_subunit"/>
</dbReference>
<dbReference type="PANTHER" id="PTHR43140:SF1">
    <property type="entry name" value="TYPE I RESTRICTION ENZYME ECOKI SPECIFICITY SUBUNIT"/>
    <property type="match status" value="1"/>
</dbReference>
<dbReference type="CDD" id="cd17524">
    <property type="entry name" value="RMtype1_S_EcoUTORF5051P-TRD2-CR2_like"/>
    <property type="match status" value="1"/>
</dbReference>
<sequence>MEFLTDNFKHLTTTPENVEQLKKLVLQMAVQGRLTANWREENPDMEPASVLLEKIKAEKEKLIKDGQIKRQKPLPAISDEEKPFDLPGSWEWERLGNVGMGFEYGTSSKSIRVGDIPVLRMGNLQNGEIIWDNLVYSANENDNQMYLLQENDLLFNRTNSRELVGKTSLFSNYRKAIYAGYLIRFHMMNGISSVYTNYVMNSPLHRNWCDEVKTDAIGQSNINATKLKNFRFPVPPLAEQQAIVSKVEQLFSQIDQLHALAQKRINYREKSAKALFSKINNAGNDAELQDTWQTLTSHFHNLTQSKESVKQLRQSILQMAVQGKLTAKWREENPDVEPAGVLLEKIKAEKEQLIKDGKIKREKTLPPISEEEMPYELPNNWVWIRFPFVFTTISSREKQVMTKEYLSQGKYPIVDQGQKLIGGYFNDSSKLIRVKTPLIIFGDHTKEVKYVNFDFIPGADGTKILKFFFRINVEFTYYSLKSLDLGNRGYSRHFKILKNKLIPICPVEEQEVIVTKVKQLMSWCDELEKKIEKRDAYQGKMMQAVVKQAFKMEKETVEVL</sequence>
<name>A0A368UNE3_9BACT</name>
<keyword evidence="2" id="KW-0680">Restriction system</keyword>
<accession>A0A368UNE3</accession>
<comment type="similarity">
    <text evidence="1">Belongs to the type-I restriction system S methylase family.</text>
</comment>
<organism evidence="5 6">
    <name type="scientific">Marinilabilia salmonicolor</name>
    <dbReference type="NCBI Taxonomy" id="989"/>
    <lineage>
        <taxon>Bacteria</taxon>
        <taxon>Pseudomonadati</taxon>
        <taxon>Bacteroidota</taxon>
        <taxon>Bacteroidia</taxon>
        <taxon>Marinilabiliales</taxon>
        <taxon>Marinilabiliaceae</taxon>
        <taxon>Marinilabilia</taxon>
    </lineage>
</organism>